<feature type="compositionally biased region" description="Polar residues" evidence="1">
    <location>
        <begin position="22"/>
        <end position="31"/>
    </location>
</feature>
<evidence type="ECO:0000313" key="2">
    <source>
        <dbReference type="EMBL" id="CEP03505.1"/>
    </source>
</evidence>
<name>A0A0G4J7E1_PLABS</name>
<reference evidence="2 3" key="1">
    <citation type="submission" date="2015-02" db="EMBL/GenBank/DDBJ databases">
        <authorList>
            <person name="Chooi Y.-H."/>
        </authorList>
    </citation>
    <scope>NUCLEOTIDE SEQUENCE [LARGE SCALE GENOMIC DNA]</scope>
    <source>
        <strain evidence="2">E3</strain>
    </source>
</reference>
<dbReference type="EMBL" id="CDSF01000145">
    <property type="protein sequence ID" value="CEP03505.1"/>
    <property type="molecule type" value="Genomic_DNA"/>
</dbReference>
<sequence>MGGRGGYRPGAGRKPGSKNKSSKSLPQQEPKQPSIAAYFRRGPSDTAVEVSREQSQRDVATGGMVGNTASSPVEQPLAPPTGSLVPQPPLVFGLTSGQPERSPSMSIRPTMSEPVDPSRPNPDECIPNPVDREHDAADPPENNPAPRQLRNALRHGQSIAALQAALAP</sequence>
<dbReference type="AlphaFoldDB" id="A0A0G4J7E1"/>
<feature type="compositionally biased region" description="Polar residues" evidence="1">
    <location>
        <begin position="95"/>
        <end position="109"/>
    </location>
</feature>
<dbReference type="Proteomes" id="UP000039324">
    <property type="component" value="Unassembled WGS sequence"/>
</dbReference>
<feature type="region of interest" description="Disordered" evidence="1">
    <location>
        <begin position="1"/>
        <end position="155"/>
    </location>
</feature>
<feature type="non-terminal residue" evidence="2">
    <location>
        <position position="168"/>
    </location>
</feature>
<proteinExistence type="predicted"/>
<accession>A0A0G4J7E1</accession>
<evidence type="ECO:0000313" key="3">
    <source>
        <dbReference type="Proteomes" id="UP000039324"/>
    </source>
</evidence>
<keyword evidence="3" id="KW-1185">Reference proteome</keyword>
<organism evidence="2 3">
    <name type="scientific">Plasmodiophora brassicae</name>
    <name type="common">Clubroot disease agent</name>
    <dbReference type="NCBI Taxonomy" id="37360"/>
    <lineage>
        <taxon>Eukaryota</taxon>
        <taxon>Sar</taxon>
        <taxon>Rhizaria</taxon>
        <taxon>Endomyxa</taxon>
        <taxon>Phytomyxea</taxon>
        <taxon>Plasmodiophorida</taxon>
        <taxon>Plasmodiophoridae</taxon>
        <taxon>Plasmodiophora</taxon>
    </lineage>
</organism>
<evidence type="ECO:0000256" key="1">
    <source>
        <dbReference type="SAM" id="MobiDB-lite"/>
    </source>
</evidence>
<gene>
    <name evidence="2" type="ORF">PBRA_009390</name>
</gene>
<protein>
    <submittedName>
        <fullName evidence="2">Uncharacterized protein</fullName>
    </submittedName>
</protein>